<dbReference type="EMBL" id="CH940647">
    <property type="protein sequence ID" value="KRF84754.1"/>
    <property type="molecule type" value="Genomic_DNA"/>
</dbReference>
<comment type="catalytic activity">
    <reaction evidence="6">
        <text>an S-substituted L-cysteinylglycine + H2O = an S-substituted L-cysteine + glycine</text>
        <dbReference type="Rhea" id="RHEA:60444"/>
        <dbReference type="ChEBI" id="CHEBI:15377"/>
        <dbReference type="ChEBI" id="CHEBI:57305"/>
        <dbReference type="ChEBI" id="CHEBI:58717"/>
        <dbReference type="ChEBI" id="CHEBI:143103"/>
        <dbReference type="EC" id="3.4.13.23"/>
    </reaction>
    <physiologicalReaction direction="left-to-right" evidence="6">
        <dbReference type="Rhea" id="RHEA:60445"/>
    </physiologicalReaction>
</comment>
<reference evidence="17 18" key="1">
    <citation type="journal article" date="2007" name="Nature">
        <title>Evolution of genes and genomes on the Drosophila phylogeny.</title>
        <authorList>
            <consortium name="Drosophila 12 Genomes Consortium"/>
            <person name="Clark A.G."/>
            <person name="Eisen M.B."/>
            <person name="Smith D.R."/>
            <person name="Bergman C.M."/>
            <person name="Oliver B."/>
            <person name="Markow T.A."/>
            <person name="Kaufman T.C."/>
            <person name="Kellis M."/>
            <person name="Gelbart W."/>
            <person name="Iyer V.N."/>
            <person name="Pollard D.A."/>
            <person name="Sackton T.B."/>
            <person name="Larracuente A.M."/>
            <person name="Singh N.D."/>
            <person name="Abad J.P."/>
            <person name="Abt D.N."/>
            <person name="Adryan B."/>
            <person name="Aguade M."/>
            <person name="Akashi H."/>
            <person name="Anderson W.W."/>
            <person name="Aquadro C.F."/>
            <person name="Ardell D.H."/>
            <person name="Arguello R."/>
            <person name="Artieri C.G."/>
            <person name="Barbash D.A."/>
            <person name="Barker D."/>
            <person name="Barsanti P."/>
            <person name="Batterham P."/>
            <person name="Batzoglou S."/>
            <person name="Begun D."/>
            <person name="Bhutkar A."/>
            <person name="Blanco E."/>
            <person name="Bosak S.A."/>
            <person name="Bradley R.K."/>
            <person name="Brand A.D."/>
            <person name="Brent M.R."/>
            <person name="Brooks A.N."/>
            <person name="Brown R.H."/>
            <person name="Butlin R.K."/>
            <person name="Caggese C."/>
            <person name="Calvi B.R."/>
            <person name="Bernardo de Carvalho A."/>
            <person name="Caspi A."/>
            <person name="Castrezana S."/>
            <person name="Celniker S.E."/>
            <person name="Chang J.L."/>
            <person name="Chapple C."/>
            <person name="Chatterji S."/>
            <person name="Chinwalla A."/>
            <person name="Civetta A."/>
            <person name="Clifton S.W."/>
            <person name="Comeron J.M."/>
            <person name="Costello J.C."/>
            <person name="Coyne J.A."/>
            <person name="Daub J."/>
            <person name="David R.G."/>
            <person name="Delcher A.L."/>
            <person name="Delehaunty K."/>
            <person name="Do C.B."/>
            <person name="Ebling H."/>
            <person name="Edwards K."/>
            <person name="Eickbush T."/>
            <person name="Evans J.D."/>
            <person name="Filipski A."/>
            <person name="Findeiss S."/>
            <person name="Freyhult E."/>
            <person name="Fulton L."/>
            <person name="Fulton R."/>
            <person name="Garcia A.C."/>
            <person name="Gardiner A."/>
            <person name="Garfield D.A."/>
            <person name="Garvin B.E."/>
            <person name="Gibson G."/>
            <person name="Gilbert D."/>
            <person name="Gnerre S."/>
            <person name="Godfrey J."/>
            <person name="Good R."/>
            <person name="Gotea V."/>
            <person name="Gravely B."/>
            <person name="Greenberg A.J."/>
            <person name="Griffiths-Jones S."/>
            <person name="Gross S."/>
            <person name="Guigo R."/>
            <person name="Gustafson E.A."/>
            <person name="Haerty W."/>
            <person name="Hahn M.W."/>
            <person name="Halligan D.L."/>
            <person name="Halpern A.L."/>
            <person name="Halter G.M."/>
            <person name="Han M.V."/>
            <person name="Heger A."/>
            <person name="Hillier L."/>
            <person name="Hinrichs A.S."/>
            <person name="Holmes I."/>
            <person name="Hoskins R.A."/>
            <person name="Hubisz M.J."/>
            <person name="Hultmark D."/>
            <person name="Huntley M.A."/>
            <person name="Jaffe D.B."/>
            <person name="Jagadeeshan S."/>
            <person name="Jeck W.R."/>
            <person name="Johnson J."/>
            <person name="Jones C.D."/>
            <person name="Jordan W.C."/>
            <person name="Karpen G.H."/>
            <person name="Kataoka E."/>
            <person name="Keightley P.D."/>
            <person name="Kheradpour P."/>
            <person name="Kirkness E.F."/>
            <person name="Koerich L.B."/>
            <person name="Kristiansen K."/>
            <person name="Kudrna D."/>
            <person name="Kulathinal R.J."/>
            <person name="Kumar S."/>
            <person name="Kwok R."/>
            <person name="Lander E."/>
            <person name="Langley C.H."/>
            <person name="Lapoint R."/>
            <person name="Lazzaro B.P."/>
            <person name="Lee S.J."/>
            <person name="Levesque L."/>
            <person name="Li R."/>
            <person name="Lin C.F."/>
            <person name="Lin M.F."/>
            <person name="Lindblad-Toh K."/>
            <person name="Llopart A."/>
            <person name="Long M."/>
            <person name="Low L."/>
            <person name="Lozovsky E."/>
            <person name="Lu J."/>
            <person name="Luo M."/>
            <person name="Machado C.A."/>
            <person name="Makalowski W."/>
            <person name="Marzo M."/>
            <person name="Matsuda M."/>
            <person name="Matzkin L."/>
            <person name="McAllister B."/>
            <person name="McBride C.S."/>
            <person name="McKernan B."/>
            <person name="McKernan K."/>
            <person name="Mendez-Lago M."/>
            <person name="Minx P."/>
            <person name="Mollenhauer M.U."/>
            <person name="Montooth K."/>
            <person name="Mount S.M."/>
            <person name="Mu X."/>
            <person name="Myers E."/>
            <person name="Negre B."/>
            <person name="Newfeld S."/>
            <person name="Nielsen R."/>
            <person name="Noor M.A."/>
            <person name="O'Grady P."/>
            <person name="Pachter L."/>
            <person name="Papaceit M."/>
            <person name="Parisi M.J."/>
            <person name="Parisi M."/>
            <person name="Parts L."/>
            <person name="Pedersen J.S."/>
            <person name="Pesole G."/>
            <person name="Phillippy A.M."/>
            <person name="Ponting C.P."/>
            <person name="Pop M."/>
            <person name="Porcelli D."/>
            <person name="Powell J.R."/>
            <person name="Prohaska S."/>
            <person name="Pruitt K."/>
            <person name="Puig M."/>
            <person name="Quesneville H."/>
            <person name="Ram K.R."/>
            <person name="Rand D."/>
            <person name="Rasmussen M.D."/>
            <person name="Reed L.K."/>
            <person name="Reenan R."/>
            <person name="Reily A."/>
            <person name="Remington K.A."/>
            <person name="Rieger T.T."/>
            <person name="Ritchie M.G."/>
            <person name="Robin C."/>
            <person name="Rogers Y.H."/>
            <person name="Rohde C."/>
            <person name="Rozas J."/>
            <person name="Rubenfield M.J."/>
            <person name="Ruiz A."/>
            <person name="Russo S."/>
            <person name="Salzberg S.L."/>
            <person name="Sanchez-Gracia A."/>
            <person name="Saranga D.J."/>
            <person name="Sato H."/>
            <person name="Schaeffer S.W."/>
            <person name="Schatz M.C."/>
            <person name="Schlenke T."/>
            <person name="Schwartz R."/>
            <person name="Segarra C."/>
            <person name="Singh R.S."/>
            <person name="Sirot L."/>
            <person name="Sirota M."/>
            <person name="Sisneros N.B."/>
            <person name="Smith C.D."/>
            <person name="Smith T.F."/>
            <person name="Spieth J."/>
            <person name="Stage D.E."/>
            <person name="Stark A."/>
            <person name="Stephan W."/>
            <person name="Strausberg R.L."/>
            <person name="Strempel S."/>
            <person name="Sturgill D."/>
            <person name="Sutton G."/>
            <person name="Sutton G.G."/>
            <person name="Tao W."/>
            <person name="Teichmann S."/>
            <person name="Tobari Y.N."/>
            <person name="Tomimura Y."/>
            <person name="Tsolas J.M."/>
            <person name="Valente V.L."/>
            <person name="Venter E."/>
            <person name="Venter J.C."/>
            <person name="Vicario S."/>
            <person name="Vieira F.G."/>
            <person name="Vilella A.J."/>
            <person name="Villasante A."/>
            <person name="Walenz B."/>
            <person name="Wang J."/>
            <person name="Wasserman M."/>
            <person name="Watts T."/>
            <person name="Wilson D."/>
            <person name="Wilson R.K."/>
            <person name="Wing R.A."/>
            <person name="Wolfner M.F."/>
            <person name="Wong A."/>
            <person name="Wong G.K."/>
            <person name="Wu C.I."/>
            <person name="Wu G."/>
            <person name="Yamamoto D."/>
            <person name="Yang H.P."/>
            <person name="Yang S.P."/>
            <person name="Yorke J.A."/>
            <person name="Yoshida K."/>
            <person name="Zdobnov E."/>
            <person name="Zhang P."/>
            <person name="Zhang Y."/>
            <person name="Zimin A.V."/>
            <person name="Baldwin J."/>
            <person name="Abdouelleil A."/>
            <person name="Abdulkadir J."/>
            <person name="Abebe A."/>
            <person name="Abera B."/>
            <person name="Abreu J."/>
            <person name="Acer S.C."/>
            <person name="Aftuck L."/>
            <person name="Alexander A."/>
            <person name="An P."/>
            <person name="Anderson E."/>
            <person name="Anderson S."/>
            <person name="Arachi H."/>
            <person name="Azer M."/>
            <person name="Bachantsang P."/>
            <person name="Barry A."/>
            <person name="Bayul T."/>
            <person name="Berlin A."/>
            <person name="Bessette D."/>
            <person name="Bloom T."/>
            <person name="Blye J."/>
            <person name="Boguslavskiy L."/>
            <person name="Bonnet C."/>
            <person name="Boukhgalter B."/>
            <person name="Bourzgui I."/>
            <person name="Brown A."/>
            <person name="Cahill P."/>
            <person name="Channer S."/>
            <person name="Cheshatsang Y."/>
            <person name="Chuda L."/>
            <person name="Citroen M."/>
            <person name="Collymore A."/>
            <person name="Cooke P."/>
            <person name="Costello M."/>
            <person name="D'Aco K."/>
            <person name="Daza R."/>
            <person name="De Haan G."/>
            <person name="DeGray S."/>
            <person name="DeMaso C."/>
            <person name="Dhargay N."/>
            <person name="Dooley K."/>
            <person name="Dooley E."/>
            <person name="Doricent M."/>
            <person name="Dorje P."/>
            <person name="Dorjee K."/>
            <person name="Dupes A."/>
            <person name="Elong R."/>
            <person name="Falk J."/>
            <person name="Farina A."/>
            <person name="Faro S."/>
            <person name="Ferguson D."/>
            <person name="Fisher S."/>
            <person name="Foley C.D."/>
            <person name="Franke A."/>
            <person name="Friedrich D."/>
            <person name="Gadbois L."/>
            <person name="Gearin G."/>
            <person name="Gearin C.R."/>
            <person name="Giannoukos G."/>
            <person name="Goode T."/>
            <person name="Graham J."/>
            <person name="Grandbois E."/>
            <person name="Grewal S."/>
            <person name="Gyaltsen K."/>
            <person name="Hafez N."/>
            <person name="Hagos B."/>
            <person name="Hall J."/>
            <person name="Henson C."/>
            <person name="Hollinger A."/>
            <person name="Honan T."/>
            <person name="Huard M.D."/>
            <person name="Hughes L."/>
            <person name="Hurhula B."/>
            <person name="Husby M.E."/>
            <person name="Kamat A."/>
            <person name="Kanga B."/>
            <person name="Kashin S."/>
            <person name="Khazanovich D."/>
            <person name="Kisner P."/>
            <person name="Lance K."/>
            <person name="Lara M."/>
            <person name="Lee W."/>
            <person name="Lennon N."/>
            <person name="Letendre F."/>
            <person name="LeVine R."/>
            <person name="Lipovsky A."/>
            <person name="Liu X."/>
            <person name="Liu J."/>
            <person name="Liu S."/>
            <person name="Lokyitsang T."/>
            <person name="Lokyitsang Y."/>
            <person name="Lubonja R."/>
            <person name="Lui A."/>
            <person name="MacDonald P."/>
            <person name="Magnisalis V."/>
            <person name="Maru K."/>
            <person name="Matthews C."/>
            <person name="McCusker W."/>
            <person name="McDonough S."/>
            <person name="Mehta T."/>
            <person name="Meldrim J."/>
            <person name="Meneus L."/>
            <person name="Mihai O."/>
            <person name="Mihalev A."/>
            <person name="Mihova T."/>
            <person name="Mittelman R."/>
            <person name="Mlenga V."/>
            <person name="Montmayeur A."/>
            <person name="Mulrain L."/>
            <person name="Navidi A."/>
            <person name="Naylor J."/>
            <person name="Negash T."/>
            <person name="Nguyen T."/>
            <person name="Nguyen N."/>
            <person name="Nicol R."/>
            <person name="Norbu C."/>
            <person name="Norbu N."/>
            <person name="Novod N."/>
            <person name="O'Neill B."/>
            <person name="Osman S."/>
            <person name="Markiewicz E."/>
            <person name="Oyono O.L."/>
            <person name="Patti C."/>
            <person name="Phunkhang P."/>
            <person name="Pierre F."/>
            <person name="Priest M."/>
            <person name="Raghuraman S."/>
            <person name="Rege F."/>
            <person name="Reyes R."/>
            <person name="Rise C."/>
            <person name="Rogov P."/>
            <person name="Ross K."/>
            <person name="Ryan E."/>
            <person name="Settipalli S."/>
            <person name="Shea T."/>
            <person name="Sherpa N."/>
            <person name="Shi L."/>
            <person name="Shih D."/>
            <person name="Sparrow T."/>
            <person name="Spaulding J."/>
            <person name="Stalker J."/>
            <person name="Stange-Thomann N."/>
            <person name="Stavropoulos S."/>
            <person name="Stone C."/>
            <person name="Strader C."/>
            <person name="Tesfaye S."/>
            <person name="Thomson T."/>
            <person name="Thoulutsang Y."/>
            <person name="Thoulutsang D."/>
            <person name="Topham K."/>
            <person name="Topping I."/>
            <person name="Tsamla T."/>
            <person name="Vassiliev H."/>
            <person name="Vo A."/>
            <person name="Wangchuk T."/>
            <person name="Wangdi T."/>
            <person name="Weiand M."/>
            <person name="Wilkinson J."/>
            <person name="Wilson A."/>
            <person name="Yadav S."/>
            <person name="Young G."/>
            <person name="Yu Q."/>
            <person name="Zembek L."/>
            <person name="Zhong D."/>
            <person name="Zimmer A."/>
            <person name="Zwirko Z."/>
            <person name="Jaffe D.B."/>
            <person name="Alvarez P."/>
            <person name="Brockman W."/>
            <person name="Butler J."/>
            <person name="Chin C."/>
            <person name="Gnerre S."/>
            <person name="Grabherr M."/>
            <person name="Kleber M."/>
            <person name="Mauceli E."/>
            <person name="MacCallum I."/>
        </authorList>
    </citation>
    <scope>NUCLEOTIDE SEQUENCE [LARGE SCALE GENOMIC DNA]</scope>
    <source>
        <strain evidence="18">Tucson 15010-1051.87</strain>
    </source>
</reference>
<feature type="domain" description="Peptidase M17 leucyl aminopeptidase N-terminal" evidence="16">
    <location>
        <begin position="89"/>
        <end position="219"/>
    </location>
</feature>
<evidence type="ECO:0000256" key="12">
    <source>
        <dbReference type="ARBA" id="ARBA00045966"/>
    </source>
</evidence>
<evidence type="ECO:0000256" key="7">
    <source>
        <dbReference type="ARBA" id="ARBA00023625"/>
    </source>
</evidence>
<evidence type="ECO:0000313" key="18">
    <source>
        <dbReference type="Proteomes" id="UP000008792"/>
    </source>
</evidence>
<comment type="catalytic activity">
    <reaction evidence="14">
        <text>L-cysteinylglycine + H2O = L-cysteine + glycine</text>
        <dbReference type="Rhea" id="RHEA:28783"/>
        <dbReference type="ChEBI" id="CHEBI:15377"/>
        <dbReference type="ChEBI" id="CHEBI:35235"/>
        <dbReference type="ChEBI" id="CHEBI:57305"/>
        <dbReference type="ChEBI" id="CHEBI:61694"/>
    </reaction>
    <physiologicalReaction direction="left-to-right" evidence="14">
        <dbReference type="Rhea" id="RHEA:28784"/>
    </physiologicalReaction>
</comment>
<evidence type="ECO:0000259" key="16">
    <source>
        <dbReference type="Pfam" id="PF02789"/>
    </source>
</evidence>
<accession>A0A0Q9WK03</accession>
<comment type="function">
    <text evidence="12">Cytosolic metallopeptidase that catalyzes the removal of unsubstituted N-terminal hydrophobic amino acids from various peptides. The presence of Zn(2+) ions is essential for the peptidase activity, and the association with other cofactors can modulate the substrate spectificity of the enzyme. For instance, in the presence of Mn(2+), it displays a specific Cys-Gly hydrolyzing activity of Cys-Gly-S-conjugates. Involved in the metabolism of glutathione and in the degradation of glutathione S-conjugates, which may play a role in the control of the cell redox status.</text>
</comment>
<evidence type="ECO:0000256" key="14">
    <source>
        <dbReference type="ARBA" id="ARBA00049107"/>
    </source>
</evidence>
<evidence type="ECO:0000256" key="4">
    <source>
        <dbReference type="ARBA" id="ARBA00022670"/>
    </source>
</evidence>
<dbReference type="GO" id="GO:0070006">
    <property type="term" value="F:metalloaminopeptidase activity"/>
    <property type="evidence" value="ECO:0007669"/>
    <property type="project" value="InterPro"/>
</dbReference>
<feature type="domain" description="Cytosol aminopeptidase" evidence="15">
    <location>
        <begin position="249"/>
        <end position="560"/>
    </location>
</feature>
<dbReference type="GO" id="GO:0004180">
    <property type="term" value="F:carboxypeptidase activity"/>
    <property type="evidence" value="ECO:0007669"/>
    <property type="project" value="RHEA"/>
</dbReference>
<keyword evidence="18" id="KW-1185">Reference proteome</keyword>
<evidence type="ECO:0000256" key="13">
    <source>
        <dbReference type="ARBA" id="ARBA00047881"/>
    </source>
</evidence>
<dbReference type="eggNOG" id="KOG2597">
    <property type="taxonomic scope" value="Eukaryota"/>
</dbReference>
<dbReference type="InterPro" id="IPR000819">
    <property type="entry name" value="Peptidase_M17_C"/>
</dbReference>
<dbReference type="Proteomes" id="UP000008792">
    <property type="component" value="Unassembled WGS sequence"/>
</dbReference>
<dbReference type="Gene3D" id="3.40.220.10">
    <property type="entry name" value="Leucine Aminopeptidase, subunit E, domain 1"/>
    <property type="match status" value="1"/>
</dbReference>
<dbReference type="SMR" id="A0A0Q9WK03"/>
<evidence type="ECO:0000259" key="15">
    <source>
        <dbReference type="Pfam" id="PF00883"/>
    </source>
</evidence>
<evidence type="ECO:0000256" key="6">
    <source>
        <dbReference type="ARBA" id="ARBA00023511"/>
    </source>
</evidence>
<dbReference type="OrthoDB" id="412814at2759"/>
<evidence type="ECO:0000256" key="8">
    <source>
        <dbReference type="ARBA" id="ARBA00029605"/>
    </source>
</evidence>
<dbReference type="SUPFAM" id="SSF52949">
    <property type="entry name" value="Macro domain-like"/>
    <property type="match status" value="1"/>
</dbReference>
<evidence type="ECO:0000256" key="3">
    <source>
        <dbReference type="ARBA" id="ARBA00022438"/>
    </source>
</evidence>
<organism evidence="17 18">
    <name type="scientific">Drosophila virilis</name>
    <name type="common">Fruit fly</name>
    <dbReference type="NCBI Taxonomy" id="7244"/>
    <lineage>
        <taxon>Eukaryota</taxon>
        <taxon>Metazoa</taxon>
        <taxon>Ecdysozoa</taxon>
        <taxon>Arthropoda</taxon>
        <taxon>Hexapoda</taxon>
        <taxon>Insecta</taxon>
        <taxon>Pterygota</taxon>
        <taxon>Neoptera</taxon>
        <taxon>Endopterygota</taxon>
        <taxon>Diptera</taxon>
        <taxon>Brachycera</taxon>
        <taxon>Muscomorpha</taxon>
        <taxon>Ephydroidea</taxon>
        <taxon>Drosophilidae</taxon>
        <taxon>Drosophila</taxon>
    </lineage>
</organism>
<dbReference type="STRING" id="7244.A0A0Q9WK03"/>
<protein>
    <recommendedName>
        <fullName evidence="2">Cytosol aminopeptidase</fullName>
        <ecNumber evidence="7">3.4.13.23</ecNumber>
    </recommendedName>
    <alternativeName>
        <fullName evidence="10">Cysteinylglycine-S-conjugate dipeptidase</fullName>
    </alternativeName>
    <alternativeName>
        <fullName evidence="11">Leucine aminopeptidase 3</fullName>
    </alternativeName>
    <alternativeName>
        <fullName evidence="9">Proline aminopeptidase</fullName>
    </alternativeName>
    <alternativeName>
        <fullName evidence="8">Prolyl aminopeptidase</fullName>
    </alternativeName>
</protein>
<dbReference type="KEGG" id="dvi:6623898"/>
<dbReference type="Pfam" id="PF02789">
    <property type="entry name" value="Peptidase_M17_N"/>
    <property type="match status" value="1"/>
</dbReference>
<dbReference type="PRINTS" id="PR00481">
    <property type="entry name" value="LAMNOPPTDASE"/>
</dbReference>
<comment type="catalytic activity">
    <reaction evidence="13">
        <text>S-benzyl-L-cysteinylglycine + H2O = S-benzyl-L-cysteine + glycine</text>
        <dbReference type="Rhea" id="RHEA:62568"/>
        <dbReference type="ChEBI" id="CHEBI:15377"/>
        <dbReference type="ChEBI" id="CHEBI:57305"/>
        <dbReference type="ChEBI" id="CHEBI:145802"/>
        <dbReference type="ChEBI" id="CHEBI:145803"/>
    </reaction>
    <physiologicalReaction direction="left-to-right" evidence="13">
        <dbReference type="Rhea" id="RHEA:62569"/>
    </physiologicalReaction>
</comment>
<dbReference type="Pfam" id="PF00883">
    <property type="entry name" value="Peptidase_M17"/>
    <property type="match status" value="1"/>
</dbReference>
<dbReference type="GO" id="GO:0005737">
    <property type="term" value="C:cytoplasm"/>
    <property type="evidence" value="ECO:0007669"/>
    <property type="project" value="InterPro"/>
</dbReference>
<dbReference type="Gene3D" id="3.40.630.10">
    <property type="entry name" value="Zn peptidases"/>
    <property type="match status" value="1"/>
</dbReference>
<evidence type="ECO:0000256" key="1">
    <source>
        <dbReference type="ARBA" id="ARBA00009528"/>
    </source>
</evidence>
<keyword evidence="5 17" id="KW-0378">Hydrolase</keyword>
<dbReference type="PANTHER" id="PTHR11963">
    <property type="entry name" value="LEUCINE AMINOPEPTIDASE-RELATED"/>
    <property type="match status" value="1"/>
</dbReference>
<dbReference type="EC" id="3.4.13.23" evidence="7"/>
<keyword evidence="4" id="KW-0645">Protease</keyword>
<dbReference type="GO" id="GO:0006508">
    <property type="term" value="P:proteolysis"/>
    <property type="evidence" value="ECO:0007669"/>
    <property type="project" value="UniProtKB-KW"/>
</dbReference>
<gene>
    <name evidence="17" type="primary">Dvir\GJ13663</name>
    <name evidence="17" type="ORF">Dvir_GJ13663</name>
</gene>
<evidence type="ECO:0000256" key="5">
    <source>
        <dbReference type="ARBA" id="ARBA00022801"/>
    </source>
</evidence>
<dbReference type="InterPro" id="IPR011356">
    <property type="entry name" value="Leucine_aapep/pepB"/>
</dbReference>
<evidence type="ECO:0000256" key="9">
    <source>
        <dbReference type="ARBA" id="ARBA00030930"/>
    </source>
</evidence>
<dbReference type="GO" id="GO:0030145">
    <property type="term" value="F:manganese ion binding"/>
    <property type="evidence" value="ECO:0007669"/>
    <property type="project" value="InterPro"/>
</dbReference>
<keyword evidence="3 17" id="KW-0031">Aminopeptidase</keyword>
<dbReference type="AlphaFoldDB" id="A0A0Q9WK03"/>
<dbReference type="FunCoup" id="A0A0Q9WK03">
    <property type="interactions" value="256"/>
</dbReference>
<dbReference type="InterPro" id="IPR008283">
    <property type="entry name" value="Peptidase_M17_N"/>
</dbReference>
<evidence type="ECO:0000256" key="2">
    <source>
        <dbReference type="ARBA" id="ARBA00014190"/>
    </source>
</evidence>
<dbReference type="SUPFAM" id="SSF53187">
    <property type="entry name" value="Zn-dependent exopeptidases"/>
    <property type="match status" value="1"/>
</dbReference>
<evidence type="ECO:0000256" key="10">
    <source>
        <dbReference type="ARBA" id="ARBA00030997"/>
    </source>
</evidence>
<comment type="similarity">
    <text evidence="1">Belongs to the peptidase M17 family.</text>
</comment>
<sequence>MIKLLPRSQVPKSENKQSFESAKFIQEKFKSNINPAIRMHSLRGQLRMLYTPSLARTLRLIDPLRWNRTSLLRYASCEANKQGGKGIILGLYEKESGKGPRLTPAGEKFDDRVQGKLSELICETKITGRLGRGKVFNNVDSDFRSICVVGLGLEGIAFNELEMLDEGMENVRVAAGIGARSLQALKCIEVHVDNMDYPEQAAEGAALAVWRYDENLAKKYRQVVPKLELHGSPDMDSWTRGLFKAEAQNLARRLSDAPANCMTPTIFAQAAVDALCPCGITVEVRTMEWIEQQRLNSFLMIAKGSCEPPVLLEIAYCGTAPEDKPILLVGPGITFNSGGINLRQCDGMDEFRGDLTGAAVILAAMRAAAALSLPINITAILPLCENLPSGMSCKPGDVVTLLNAKSMAVRNVSRTGVVVVADPMLYGQMTYKPRLVVDVGSMCIGIRKAVGGGATGIWSNSHYIWKQFQRAGSLTGDRLWRFPLWRFYKDRVAENLSYDLANDGSGEASSCLAAAVLHELVPCSDWAHLDTYGTGLLTKFGLIPYLAAGRMTGRPTRTLVQFLYQMACPEQPK</sequence>
<dbReference type="InParanoid" id="A0A0Q9WK03"/>
<evidence type="ECO:0000256" key="11">
    <source>
        <dbReference type="ARBA" id="ARBA00031564"/>
    </source>
</evidence>
<dbReference type="InterPro" id="IPR043472">
    <property type="entry name" value="Macro_dom-like"/>
</dbReference>
<name>A0A0Q9WK03_DROVI</name>
<proteinExistence type="inferred from homology"/>
<dbReference type="PANTHER" id="PTHR11963:SF16">
    <property type="entry name" value="CYTOSOL AMINOPEPTIDASE"/>
    <property type="match status" value="1"/>
</dbReference>
<evidence type="ECO:0000313" key="17">
    <source>
        <dbReference type="EMBL" id="KRF84754.1"/>
    </source>
</evidence>